<dbReference type="RefSeq" id="WP_282541984.1">
    <property type="nucleotide sequence ID" value="NZ_JASCIQ010000007.1"/>
</dbReference>
<dbReference type="InterPro" id="IPR029062">
    <property type="entry name" value="Class_I_gatase-like"/>
</dbReference>
<feature type="domain" description="DJ-1/PfpI" evidence="1">
    <location>
        <begin position="2"/>
        <end position="163"/>
    </location>
</feature>
<dbReference type="CDD" id="cd03139">
    <property type="entry name" value="GATase1_PfpI_2"/>
    <property type="match status" value="1"/>
</dbReference>
<proteinExistence type="predicted"/>
<dbReference type="InterPro" id="IPR002818">
    <property type="entry name" value="DJ-1/PfpI"/>
</dbReference>
<dbReference type="EC" id="4.2.1.-" evidence="2"/>
<name>A0ABT6S7G5_9ACTN</name>
<gene>
    <name evidence="2" type="ORF">QIS96_09450</name>
</gene>
<dbReference type="Pfam" id="PF01965">
    <property type="entry name" value="DJ-1_PfpI"/>
    <property type="match status" value="1"/>
</dbReference>
<dbReference type="GO" id="GO:0016829">
    <property type="term" value="F:lyase activity"/>
    <property type="evidence" value="ECO:0007669"/>
    <property type="project" value="UniProtKB-KW"/>
</dbReference>
<dbReference type="PANTHER" id="PTHR43130:SF2">
    <property type="entry name" value="DJ-1_PFPI DOMAIN-CONTAINING PROTEIN"/>
    <property type="match status" value="1"/>
</dbReference>
<protein>
    <submittedName>
        <fullName evidence="2">DJ-1/PfpI family protein</fullName>
        <ecNumber evidence="2">4.2.1.-</ecNumber>
    </submittedName>
</protein>
<organism evidence="2 3">
    <name type="scientific">Streptomyces cavernicola</name>
    <dbReference type="NCBI Taxonomy" id="3043613"/>
    <lineage>
        <taxon>Bacteria</taxon>
        <taxon>Bacillati</taxon>
        <taxon>Actinomycetota</taxon>
        <taxon>Actinomycetes</taxon>
        <taxon>Kitasatosporales</taxon>
        <taxon>Streptomycetaceae</taxon>
        <taxon>Streptomyces</taxon>
    </lineage>
</organism>
<accession>A0ABT6S7G5</accession>
<dbReference type="Gene3D" id="3.40.50.880">
    <property type="match status" value="1"/>
</dbReference>
<reference evidence="2 3" key="1">
    <citation type="submission" date="2023-05" db="EMBL/GenBank/DDBJ databases">
        <title>Draft genome sequence of Streptomyces sp. B-S-A6 isolated from a cave soil in Thailand.</title>
        <authorList>
            <person name="Chamroensaksri N."/>
            <person name="Muangham S."/>
        </authorList>
    </citation>
    <scope>NUCLEOTIDE SEQUENCE [LARGE SCALE GENOMIC DNA]</scope>
    <source>
        <strain evidence="2 3">B-S-A6</strain>
    </source>
</reference>
<sequence>MQIAILLYPGFTALDAIGPYQTLNPLPDAEVLFVAERAAPVTDDNGTLTLTPRKTLTEVPDPDIVVVPGGPPENVQPQMANPAVLDWLRAADAHTTWTTSVCTGSLLLAAAGFLKGRRATSHWLALDALQGLGAEPTGERVVFDGKYVTAAGVSSGIDMGLTLAGKIAGDPYAQGIQLMIEYDPQPPYDAGSPEKAPAELVEKFRSEESEEAEAAQA</sequence>
<evidence type="ECO:0000313" key="2">
    <source>
        <dbReference type="EMBL" id="MDI3404045.1"/>
    </source>
</evidence>
<dbReference type="EMBL" id="JASCIQ010000007">
    <property type="protein sequence ID" value="MDI3404045.1"/>
    <property type="molecule type" value="Genomic_DNA"/>
</dbReference>
<evidence type="ECO:0000259" key="1">
    <source>
        <dbReference type="Pfam" id="PF01965"/>
    </source>
</evidence>
<dbReference type="PANTHER" id="PTHR43130">
    <property type="entry name" value="ARAC-FAMILY TRANSCRIPTIONAL REGULATOR"/>
    <property type="match status" value="1"/>
</dbReference>
<dbReference type="SUPFAM" id="SSF52317">
    <property type="entry name" value="Class I glutamine amidotransferase-like"/>
    <property type="match status" value="1"/>
</dbReference>
<dbReference type="InterPro" id="IPR052158">
    <property type="entry name" value="INH-QAR"/>
</dbReference>
<keyword evidence="3" id="KW-1185">Reference proteome</keyword>
<comment type="caution">
    <text evidence="2">The sequence shown here is derived from an EMBL/GenBank/DDBJ whole genome shotgun (WGS) entry which is preliminary data.</text>
</comment>
<keyword evidence="2" id="KW-0456">Lyase</keyword>
<evidence type="ECO:0000313" key="3">
    <source>
        <dbReference type="Proteomes" id="UP001223978"/>
    </source>
</evidence>
<dbReference type="Proteomes" id="UP001223978">
    <property type="component" value="Unassembled WGS sequence"/>
</dbReference>